<name>A0A2Z6RGD7_9GLOM</name>
<protein>
    <submittedName>
        <fullName evidence="1">Uncharacterized protein</fullName>
    </submittedName>
</protein>
<feature type="non-terminal residue" evidence="1">
    <location>
        <position position="1"/>
    </location>
</feature>
<comment type="caution">
    <text evidence="1">The sequence shown here is derived from an EMBL/GenBank/DDBJ whole genome shotgun (WGS) entry which is preliminary data.</text>
</comment>
<sequence length="90" mass="10243">TNDNDDECDVLSNESLPNQITVPSDNCVVLIEYVWINKFVDLSYKLIIEEIEEISDNILDESEEEYKKINTGDSKAPYESAQVKLQSDLA</sequence>
<dbReference type="AlphaFoldDB" id="A0A2Z6RGD7"/>
<organism evidence="1 2">
    <name type="scientific">Rhizophagus clarus</name>
    <dbReference type="NCBI Taxonomy" id="94130"/>
    <lineage>
        <taxon>Eukaryota</taxon>
        <taxon>Fungi</taxon>
        <taxon>Fungi incertae sedis</taxon>
        <taxon>Mucoromycota</taxon>
        <taxon>Glomeromycotina</taxon>
        <taxon>Glomeromycetes</taxon>
        <taxon>Glomerales</taxon>
        <taxon>Glomeraceae</taxon>
        <taxon>Rhizophagus</taxon>
    </lineage>
</organism>
<evidence type="ECO:0000313" key="1">
    <source>
        <dbReference type="EMBL" id="GBB91518.1"/>
    </source>
</evidence>
<accession>A0A2Z6RGD7</accession>
<proteinExistence type="predicted"/>
<dbReference type="EMBL" id="BEXD01000987">
    <property type="protein sequence ID" value="GBB91518.1"/>
    <property type="molecule type" value="Genomic_DNA"/>
</dbReference>
<dbReference type="Proteomes" id="UP000247702">
    <property type="component" value="Unassembled WGS sequence"/>
</dbReference>
<evidence type="ECO:0000313" key="2">
    <source>
        <dbReference type="Proteomes" id="UP000247702"/>
    </source>
</evidence>
<reference evidence="1 2" key="1">
    <citation type="submission" date="2017-11" db="EMBL/GenBank/DDBJ databases">
        <title>The genome of Rhizophagus clarus HR1 reveals common genetic basis of auxotrophy among arbuscular mycorrhizal fungi.</title>
        <authorList>
            <person name="Kobayashi Y."/>
        </authorList>
    </citation>
    <scope>NUCLEOTIDE SEQUENCE [LARGE SCALE GENOMIC DNA]</scope>
    <source>
        <strain evidence="1 2">HR1</strain>
    </source>
</reference>
<keyword evidence="2" id="KW-1185">Reference proteome</keyword>
<gene>
    <name evidence="1" type="ORF">RclHR1_18870001</name>
</gene>